<proteinExistence type="predicted"/>
<comment type="caution">
    <text evidence="2">The sequence shown here is derived from an EMBL/GenBank/DDBJ whole genome shotgun (WGS) entry which is preliminary data.</text>
</comment>
<protein>
    <submittedName>
        <fullName evidence="2">Uncharacterized protein</fullName>
    </submittedName>
</protein>
<accession>A0A9Q1GCE7</accession>
<organism evidence="2 3">
    <name type="scientific">Synaphobranchus kaupii</name>
    <name type="common">Kaup's arrowtooth eel</name>
    <dbReference type="NCBI Taxonomy" id="118154"/>
    <lineage>
        <taxon>Eukaryota</taxon>
        <taxon>Metazoa</taxon>
        <taxon>Chordata</taxon>
        <taxon>Craniata</taxon>
        <taxon>Vertebrata</taxon>
        <taxon>Euteleostomi</taxon>
        <taxon>Actinopterygii</taxon>
        <taxon>Neopterygii</taxon>
        <taxon>Teleostei</taxon>
        <taxon>Anguilliformes</taxon>
        <taxon>Synaphobranchidae</taxon>
        <taxon>Synaphobranchus</taxon>
    </lineage>
</organism>
<gene>
    <name evidence="2" type="ORF">SKAU_G00014350</name>
</gene>
<evidence type="ECO:0000313" key="2">
    <source>
        <dbReference type="EMBL" id="KAJ8380657.1"/>
    </source>
</evidence>
<sequence>MTLAGVSPCSPVDSSRFGSSGNLSQASSQLSSELEEHRDLDSCHSYHSSSSYPPADGHAPSWEGEEEGEQEKGTAGDTPQTGPAQSPEPLEKKPEKFSSFLDVGPPLFSPSRLRWLKAINKVRVQLQEG</sequence>
<reference evidence="2" key="1">
    <citation type="journal article" date="2023" name="Science">
        <title>Genome structures resolve the early diversification of teleost fishes.</title>
        <authorList>
            <person name="Parey E."/>
            <person name="Louis A."/>
            <person name="Montfort J."/>
            <person name="Bouchez O."/>
            <person name="Roques C."/>
            <person name="Iampietro C."/>
            <person name="Lluch J."/>
            <person name="Castinel A."/>
            <person name="Donnadieu C."/>
            <person name="Desvignes T."/>
            <person name="Floi Bucao C."/>
            <person name="Jouanno E."/>
            <person name="Wen M."/>
            <person name="Mejri S."/>
            <person name="Dirks R."/>
            <person name="Jansen H."/>
            <person name="Henkel C."/>
            <person name="Chen W.J."/>
            <person name="Zahm M."/>
            <person name="Cabau C."/>
            <person name="Klopp C."/>
            <person name="Thompson A.W."/>
            <person name="Robinson-Rechavi M."/>
            <person name="Braasch I."/>
            <person name="Lecointre G."/>
            <person name="Bobe J."/>
            <person name="Postlethwait J.H."/>
            <person name="Berthelot C."/>
            <person name="Roest Crollius H."/>
            <person name="Guiguen Y."/>
        </authorList>
    </citation>
    <scope>NUCLEOTIDE SEQUENCE</scope>
    <source>
        <strain evidence="2">WJC10195</strain>
    </source>
</reference>
<dbReference type="AlphaFoldDB" id="A0A9Q1GCE7"/>
<feature type="compositionally biased region" description="Low complexity" evidence="1">
    <location>
        <begin position="18"/>
        <end position="32"/>
    </location>
</feature>
<evidence type="ECO:0000256" key="1">
    <source>
        <dbReference type="SAM" id="MobiDB-lite"/>
    </source>
</evidence>
<dbReference type="OrthoDB" id="8911361at2759"/>
<name>A0A9Q1GCE7_SYNKA</name>
<dbReference type="Proteomes" id="UP001152622">
    <property type="component" value="Chromosome 1"/>
</dbReference>
<keyword evidence="3" id="KW-1185">Reference proteome</keyword>
<feature type="region of interest" description="Disordered" evidence="1">
    <location>
        <begin position="1"/>
        <end position="103"/>
    </location>
</feature>
<feature type="compositionally biased region" description="Basic and acidic residues" evidence="1">
    <location>
        <begin position="34"/>
        <end position="44"/>
    </location>
</feature>
<dbReference type="EMBL" id="JAINUF010000001">
    <property type="protein sequence ID" value="KAJ8380657.1"/>
    <property type="molecule type" value="Genomic_DNA"/>
</dbReference>
<evidence type="ECO:0000313" key="3">
    <source>
        <dbReference type="Proteomes" id="UP001152622"/>
    </source>
</evidence>